<organism evidence="1 2">
    <name type="scientific">Dryococelus australis</name>
    <dbReference type="NCBI Taxonomy" id="614101"/>
    <lineage>
        <taxon>Eukaryota</taxon>
        <taxon>Metazoa</taxon>
        <taxon>Ecdysozoa</taxon>
        <taxon>Arthropoda</taxon>
        <taxon>Hexapoda</taxon>
        <taxon>Insecta</taxon>
        <taxon>Pterygota</taxon>
        <taxon>Neoptera</taxon>
        <taxon>Polyneoptera</taxon>
        <taxon>Phasmatodea</taxon>
        <taxon>Verophasmatodea</taxon>
        <taxon>Anareolatae</taxon>
        <taxon>Phasmatidae</taxon>
        <taxon>Eurycanthinae</taxon>
        <taxon>Dryococelus</taxon>
    </lineage>
</organism>
<sequence>MYLQDDCSFQVLIAGSSPLAAAAKQLLHVRTMSRLVNVSKSLCLISSDKSLKVDGGEVQCVRFASDKDRQLVVLLAWMMAKHKHIMKYANFYMQQGFDVLAVNITPWQLLWPVSGSQVVASDLLQFLNANKIYNSILLHGFSVGAYVWSEALVKIKDNSELYRPVFDSIIGQVWDSAADITEIPVGFPQAVFPRNPILQSAFRKYLRYHLQKFHIAATAHYIRASQIFYSGFLRVPALFLLSKTDPIGALGSNTRCREGWDALGMKTYMKCWDKSPHVGHFRKHPEEYLAELSTFLNRLDEDVSANKIRAKL</sequence>
<name>A0ABQ9G8J9_9NEOP</name>
<dbReference type="PANTHER" id="PTHR20908:SF1">
    <property type="entry name" value="LD15586P"/>
    <property type="match status" value="1"/>
</dbReference>
<reference evidence="1 2" key="1">
    <citation type="submission" date="2023-02" db="EMBL/GenBank/DDBJ databases">
        <title>LHISI_Scaffold_Assembly.</title>
        <authorList>
            <person name="Stuart O.P."/>
            <person name="Cleave R."/>
            <person name="Magrath M.J.L."/>
            <person name="Mikheyev A.S."/>
        </authorList>
    </citation>
    <scope>NUCLEOTIDE SEQUENCE [LARGE SCALE GENOMIC DNA]</scope>
    <source>
        <strain evidence="1">Daus_M_001</strain>
        <tissue evidence="1">Leg muscle</tissue>
    </source>
</reference>
<dbReference type="InterPro" id="IPR008547">
    <property type="entry name" value="DUF829_TMEM53"/>
</dbReference>
<dbReference type="Proteomes" id="UP001159363">
    <property type="component" value="Chromosome 13"/>
</dbReference>
<gene>
    <name evidence="1" type="ORF">PR048_030271</name>
</gene>
<protein>
    <recommendedName>
        <fullName evidence="3">Transmembrane protein 53</fullName>
    </recommendedName>
</protein>
<dbReference type="InterPro" id="IPR029058">
    <property type="entry name" value="AB_hydrolase_fold"/>
</dbReference>
<evidence type="ECO:0000313" key="1">
    <source>
        <dbReference type="EMBL" id="KAJ8868732.1"/>
    </source>
</evidence>
<dbReference type="Pfam" id="PF05705">
    <property type="entry name" value="DUF829"/>
    <property type="match status" value="1"/>
</dbReference>
<keyword evidence="2" id="KW-1185">Reference proteome</keyword>
<evidence type="ECO:0008006" key="3">
    <source>
        <dbReference type="Google" id="ProtNLM"/>
    </source>
</evidence>
<dbReference type="EMBL" id="JARBHB010000014">
    <property type="protein sequence ID" value="KAJ8868732.1"/>
    <property type="molecule type" value="Genomic_DNA"/>
</dbReference>
<dbReference type="SUPFAM" id="SSF53474">
    <property type="entry name" value="alpha/beta-Hydrolases"/>
    <property type="match status" value="1"/>
</dbReference>
<dbReference type="PANTHER" id="PTHR20908">
    <property type="entry name" value="LD15586P"/>
    <property type="match status" value="1"/>
</dbReference>
<evidence type="ECO:0000313" key="2">
    <source>
        <dbReference type="Proteomes" id="UP001159363"/>
    </source>
</evidence>
<dbReference type="Gene3D" id="3.40.50.1820">
    <property type="entry name" value="alpha/beta hydrolase"/>
    <property type="match status" value="1"/>
</dbReference>
<accession>A0ABQ9G8J9</accession>
<proteinExistence type="predicted"/>
<comment type="caution">
    <text evidence="1">The sequence shown here is derived from an EMBL/GenBank/DDBJ whole genome shotgun (WGS) entry which is preliminary data.</text>
</comment>